<evidence type="ECO:0000256" key="1">
    <source>
        <dbReference type="SAM" id="Phobius"/>
    </source>
</evidence>
<keyword evidence="1" id="KW-1133">Transmembrane helix</keyword>
<dbReference type="InterPro" id="IPR010380">
    <property type="entry name" value="DUF975"/>
</dbReference>
<keyword evidence="3" id="KW-1185">Reference proteome</keyword>
<keyword evidence="1" id="KW-0812">Transmembrane</keyword>
<protein>
    <recommendedName>
        <fullName evidence="4">DUF975 family protein</fullName>
    </recommendedName>
</protein>
<reference evidence="2 3" key="1">
    <citation type="submission" date="2019-07" db="EMBL/GenBank/DDBJ databases">
        <title>Sulfurimonas paralvinellae sp. nov., a novel mesophilic, hydrogen- and sulfur-oxidizing chemolithoautotroph within the Epsilonproteo- bacteria isolated from a deep-sea hydrothermal vent polychaete nest, reclassification of Thiomicrospira denitrificans as Sulfurimonas denitrificans comb. nov. and emended description of the genus Sulfurimonas.</title>
        <authorList>
            <person name="Wang S."/>
            <person name="Jiang L."/>
            <person name="Shao Z."/>
        </authorList>
    </citation>
    <scope>NUCLEOTIDE SEQUENCE [LARGE SCALE GENOMIC DNA]</scope>
    <source>
        <strain evidence="2 3">GO25</strain>
    </source>
</reference>
<feature type="transmembrane region" description="Helical" evidence="1">
    <location>
        <begin position="26"/>
        <end position="47"/>
    </location>
</feature>
<name>A0A7M1B8Q4_9BACT</name>
<proteinExistence type="predicted"/>
<dbReference type="PANTHER" id="PTHR40076">
    <property type="entry name" value="MEMBRANE PROTEIN-RELATED"/>
    <property type="match status" value="1"/>
</dbReference>
<sequence length="208" mass="23704">MQEYTFSIFGVLKEALNRSNGVKGTFMGAMLLYLLIQIVIAFVLLLIMPQIQDYLDLILTLLTLPISVGIIILGITRARGEELSVKQIFDYFGQYPYLLLGYFLIVLFTVLGLIAFIIPGIYLSIAYIYALPLIADKNLSVWNAMELSRKTITKQWFRFFGLGIVSFFFILLSAIPFGIGLIWSIPTVYIAYGLLYHQLFDEEEEDII</sequence>
<dbReference type="KEGG" id="spal:FM071_07280"/>
<dbReference type="EMBL" id="CP041406">
    <property type="protein sequence ID" value="QOP46100.1"/>
    <property type="molecule type" value="Genomic_DNA"/>
</dbReference>
<feature type="transmembrane region" description="Helical" evidence="1">
    <location>
        <begin position="102"/>
        <end position="135"/>
    </location>
</feature>
<dbReference type="AlphaFoldDB" id="A0A7M1B8Q4"/>
<accession>A0A7M1B8Q4</accession>
<keyword evidence="1" id="KW-0472">Membrane</keyword>
<gene>
    <name evidence="2" type="ORF">FM071_07280</name>
</gene>
<dbReference type="PANTHER" id="PTHR40076:SF1">
    <property type="entry name" value="MEMBRANE PROTEIN"/>
    <property type="match status" value="1"/>
</dbReference>
<dbReference type="Proteomes" id="UP000593580">
    <property type="component" value="Chromosome"/>
</dbReference>
<dbReference type="RefSeq" id="WP_193110246.1">
    <property type="nucleotide sequence ID" value="NZ_CP041406.1"/>
</dbReference>
<organism evidence="2 3">
    <name type="scientific">Sulfurimonas paralvinellae</name>
    <dbReference type="NCBI Taxonomy" id="317658"/>
    <lineage>
        <taxon>Bacteria</taxon>
        <taxon>Pseudomonadati</taxon>
        <taxon>Campylobacterota</taxon>
        <taxon>Epsilonproteobacteria</taxon>
        <taxon>Campylobacterales</taxon>
        <taxon>Sulfurimonadaceae</taxon>
        <taxon>Sulfurimonas</taxon>
    </lineage>
</organism>
<evidence type="ECO:0008006" key="4">
    <source>
        <dbReference type="Google" id="ProtNLM"/>
    </source>
</evidence>
<evidence type="ECO:0000313" key="2">
    <source>
        <dbReference type="EMBL" id="QOP46100.1"/>
    </source>
</evidence>
<feature type="transmembrane region" description="Helical" evidence="1">
    <location>
        <begin position="156"/>
        <end position="185"/>
    </location>
</feature>
<feature type="transmembrane region" description="Helical" evidence="1">
    <location>
        <begin position="54"/>
        <end position="75"/>
    </location>
</feature>
<evidence type="ECO:0000313" key="3">
    <source>
        <dbReference type="Proteomes" id="UP000593580"/>
    </source>
</evidence>